<dbReference type="UniPathway" id="UPA00042">
    <property type="reaction ID" value="UER00497"/>
</dbReference>
<dbReference type="GO" id="GO:0008784">
    <property type="term" value="F:alanine racemase activity"/>
    <property type="evidence" value="ECO:0007669"/>
    <property type="project" value="UniProtKB-UniRule"/>
</dbReference>
<reference evidence="8 9" key="1">
    <citation type="submission" date="2017-06" db="EMBL/GenBank/DDBJ databases">
        <authorList>
            <consortium name="Pathogen Informatics"/>
        </authorList>
    </citation>
    <scope>NUCLEOTIDE SEQUENCE [LARGE SCALE GENOMIC DNA]</scope>
    <source>
        <strain evidence="8 9">NCTC13015</strain>
    </source>
</reference>
<evidence type="ECO:0000256" key="5">
    <source>
        <dbReference type="PIRSR" id="PIRSR600821-50"/>
    </source>
</evidence>
<dbReference type="Pfam" id="PF00842">
    <property type="entry name" value="Ala_racemase_C"/>
    <property type="match status" value="1"/>
</dbReference>
<comment type="cofactor">
    <cofactor evidence="1 4 5">
        <name>pyridoxal 5'-phosphate</name>
        <dbReference type="ChEBI" id="CHEBI:597326"/>
    </cofactor>
</comment>
<dbReference type="Pfam" id="PF01168">
    <property type="entry name" value="Ala_racemase_N"/>
    <property type="match status" value="1"/>
</dbReference>
<dbReference type="HAMAP" id="MF_01201">
    <property type="entry name" value="Ala_racemase"/>
    <property type="match status" value="1"/>
</dbReference>
<evidence type="ECO:0000313" key="9">
    <source>
        <dbReference type="Proteomes" id="UP000215374"/>
    </source>
</evidence>
<dbReference type="PANTHER" id="PTHR30511:SF0">
    <property type="entry name" value="ALANINE RACEMASE, CATABOLIC-RELATED"/>
    <property type="match status" value="1"/>
</dbReference>
<comment type="similarity">
    <text evidence="4">Belongs to the alanine racemase family.</text>
</comment>
<evidence type="ECO:0000256" key="1">
    <source>
        <dbReference type="ARBA" id="ARBA00001933"/>
    </source>
</evidence>
<keyword evidence="3 4" id="KW-0413">Isomerase</keyword>
<dbReference type="NCBIfam" id="TIGR00492">
    <property type="entry name" value="alr"/>
    <property type="match status" value="1"/>
</dbReference>
<evidence type="ECO:0000313" key="8">
    <source>
        <dbReference type="EMBL" id="SNV59181.1"/>
    </source>
</evidence>
<keyword evidence="2 4" id="KW-0663">Pyridoxal phosphate</keyword>
<dbReference type="SMART" id="SM01005">
    <property type="entry name" value="Ala_racemase_C"/>
    <property type="match status" value="1"/>
</dbReference>
<dbReference type="GO" id="GO:0030632">
    <property type="term" value="P:D-alanine biosynthetic process"/>
    <property type="evidence" value="ECO:0007669"/>
    <property type="project" value="UniProtKB-UniRule"/>
</dbReference>
<dbReference type="PANTHER" id="PTHR30511">
    <property type="entry name" value="ALANINE RACEMASE"/>
    <property type="match status" value="1"/>
</dbReference>
<dbReference type="Gene3D" id="3.20.20.10">
    <property type="entry name" value="Alanine racemase"/>
    <property type="match status" value="1"/>
</dbReference>
<dbReference type="GO" id="GO:0005829">
    <property type="term" value="C:cytosol"/>
    <property type="evidence" value="ECO:0007669"/>
    <property type="project" value="TreeGrafter"/>
</dbReference>
<feature type="modified residue" description="N6-(pyridoxal phosphate)lysine" evidence="4 5">
    <location>
        <position position="40"/>
    </location>
</feature>
<dbReference type="EC" id="5.1.1.1" evidence="4"/>
<name>A0A239YIT4_9CORY</name>
<evidence type="ECO:0000256" key="4">
    <source>
        <dbReference type="HAMAP-Rule" id="MF_01201"/>
    </source>
</evidence>
<dbReference type="InterPro" id="IPR011079">
    <property type="entry name" value="Ala_racemase_C"/>
</dbReference>
<protein>
    <recommendedName>
        <fullName evidence="4">Alanine racemase</fullName>
        <ecNumber evidence="4">5.1.1.1</ecNumber>
    </recommendedName>
</protein>
<feature type="active site" description="Proton acceptor; specific for L-alanine" evidence="4">
    <location>
        <position position="263"/>
    </location>
</feature>
<comment type="function">
    <text evidence="4">Catalyzes the interconversion of L-alanine and D-alanine. May also act on other amino acids.</text>
</comment>
<evidence type="ECO:0000256" key="2">
    <source>
        <dbReference type="ARBA" id="ARBA00022898"/>
    </source>
</evidence>
<dbReference type="InterPro" id="IPR029066">
    <property type="entry name" value="PLP-binding_barrel"/>
</dbReference>
<dbReference type="GO" id="GO:0009252">
    <property type="term" value="P:peptidoglycan biosynthetic process"/>
    <property type="evidence" value="ECO:0007669"/>
    <property type="project" value="TreeGrafter"/>
</dbReference>
<dbReference type="EMBL" id="LT906467">
    <property type="protein sequence ID" value="SNV59181.1"/>
    <property type="molecule type" value="Genomic_DNA"/>
</dbReference>
<sequence>MVHNMAMHPLVTRIDLDAIAHNTRCIRTHVGDRQLMCVIKADAYNHGVDACMPVMEANGADAFGVATFAEAREVARLTTKPVLAWLWAPGEEIPAGIEVGAPSIAHLRSLIDAAPTLPTPIPVHLVVDTGMNRSGIDEEAWDEAFALAAEAEAAGTLRVKGLMSHLACADTPEHPFTQEQLDAFERATQAAHRAGLHPEVTHIANSPGVWTRKDAHLDQVRPGVSLYGSEPVAGQDHGLRPAMSWVARVVAVKPISRGESVSYGLSWQAPEDGYTALIPAGYADGISRSWQGRFGVTINGQWYPQVGRVCMDQIVVWLGSAEPQVRAGDEAILFGPGGMSADELATATGTISYEVLCAPKGRTVREYVGRG</sequence>
<comment type="pathway">
    <text evidence="4">Amino-acid biosynthesis; D-alanine biosynthesis; D-alanine from L-alanine: step 1/1.</text>
</comment>
<feature type="binding site" evidence="4 6">
    <location>
        <position position="311"/>
    </location>
    <ligand>
        <name>substrate</name>
    </ligand>
</feature>
<evidence type="ECO:0000256" key="6">
    <source>
        <dbReference type="PIRSR" id="PIRSR600821-52"/>
    </source>
</evidence>
<dbReference type="InterPro" id="IPR000821">
    <property type="entry name" value="Ala_racemase"/>
</dbReference>
<dbReference type="CDD" id="cd00430">
    <property type="entry name" value="PLPDE_III_AR"/>
    <property type="match status" value="1"/>
</dbReference>
<dbReference type="PRINTS" id="PR00992">
    <property type="entry name" value="ALARACEMASE"/>
</dbReference>
<feature type="active site" description="Proton acceptor; specific for D-alanine" evidence="4">
    <location>
        <position position="40"/>
    </location>
</feature>
<dbReference type="FunFam" id="3.20.20.10:FF:000002">
    <property type="entry name" value="Alanine racemase"/>
    <property type="match status" value="1"/>
</dbReference>
<feature type="domain" description="Alanine racemase C-terminal" evidence="7">
    <location>
        <begin position="242"/>
        <end position="368"/>
    </location>
</feature>
<gene>
    <name evidence="8" type="primary">alr</name>
    <name evidence="8" type="ORF">SAMEA4535761_00499</name>
</gene>
<comment type="catalytic activity">
    <reaction evidence="4">
        <text>L-alanine = D-alanine</text>
        <dbReference type="Rhea" id="RHEA:20249"/>
        <dbReference type="ChEBI" id="CHEBI:57416"/>
        <dbReference type="ChEBI" id="CHEBI:57972"/>
        <dbReference type="EC" id="5.1.1.1"/>
    </reaction>
</comment>
<proteinExistence type="inferred from homology"/>
<dbReference type="GO" id="GO:0030170">
    <property type="term" value="F:pyridoxal phosphate binding"/>
    <property type="evidence" value="ECO:0007669"/>
    <property type="project" value="UniProtKB-UniRule"/>
</dbReference>
<dbReference type="Gene3D" id="2.40.37.10">
    <property type="entry name" value="Lyase, Ornithine Decarboxylase, Chain A, domain 1"/>
    <property type="match status" value="1"/>
</dbReference>
<dbReference type="InterPro" id="IPR009006">
    <property type="entry name" value="Ala_racemase/Decarboxylase_C"/>
</dbReference>
<evidence type="ECO:0000259" key="7">
    <source>
        <dbReference type="SMART" id="SM01005"/>
    </source>
</evidence>
<feature type="binding site" evidence="4 6">
    <location>
        <position position="133"/>
    </location>
    <ligand>
        <name>substrate</name>
    </ligand>
</feature>
<evidence type="ECO:0000256" key="3">
    <source>
        <dbReference type="ARBA" id="ARBA00023235"/>
    </source>
</evidence>
<dbReference type="SUPFAM" id="SSF51419">
    <property type="entry name" value="PLP-binding barrel"/>
    <property type="match status" value="1"/>
</dbReference>
<dbReference type="Proteomes" id="UP000215374">
    <property type="component" value="Chromosome 1"/>
</dbReference>
<dbReference type="AlphaFoldDB" id="A0A239YIT4"/>
<dbReference type="InterPro" id="IPR001608">
    <property type="entry name" value="Ala_racemase_N"/>
</dbReference>
<dbReference type="SUPFAM" id="SSF50621">
    <property type="entry name" value="Alanine racemase C-terminal domain-like"/>
    <property type="match status" value="1"/>
</dbReference>
<organism evidence="8 9">
    <name type="scientific">Corynebacterium imitans</name>
    <dbReference type="NCBI Taxonomy" id="156978"/>
    <lineage>
        <taxon>Bacteria</taxon>
        <taxon>Bacillati</taxon>
        <taxon>Actinomycetota</taxon>
        <taxon>Actinomycetes</taxon>
        <taxon>Mycobacteriales</taxon>
        <taxon>Corynebacteriaceae</taxon>
        <taxon>Corynebacterium</taxon>
    </lineage>
</organism>
<accession>A0A239YIT4</accession>